<proteinExistence type="inferred from homology"/>
<gene>
    <name evidence="3" type="ORF">SAMN06265827_11335</name>
</gene>
<sequence length="230" mass="26484">MGIFDRIKTVMSGKANEAIDKWEDKNIEVVVKEEIRKMKDEYRQAKVAVNKSITLVKEVEAKRDEAKEEMEHWNERAKQALEGNKEDLARKALEKKQAAEKNYNKYKEQAEARRKTANLHKRKLDELKKKVEEAEDKQDELIAEAENAKSTTEINETLSGLGKYSAADDLDRLSSKVDKMKARAEASNELYDELEKDDLEAEFEKLNDNDSVDDELAKLKAEMGKEDSNK</sequence>
<dbReference type="EMBL" id="OBDZ01000013">
    <property type="protein sequence ID" value="SNY29928.1"/>
    <property type="molecule type" value="Genomic_DNA"/>
</dbReference>
<organism evidence="3 4">
    <name type="scientific">Orenia metallireducens</name>
    <dbReference type="NCBI Taxonomy" id="1413210"/>
    <lineage>
        <taxon>Bacteria</taxon>
        <taxon>Bacillati</taxon>
        <taxon>Bacillota</taxon>
        <taxon>Clostridia</taxon>
        <taxon>Halanaerobiales</taxon>
        <taxon>Halobacteroidaceae</taxon>
        <taxon>Orenia</taxon>
    </lineage>
</organism>
<dbReference type="InterPro" id="IPR007157">
    <property type="entry name" value="PspA_VIPP1"/>
</dbReference>
<dbReference type="RefSeq" id="WP_097017946.1">
    <property type="nucleotide sequence ID" value="NZ_OBDZ01000013.1"/>
</dbReference>
<dbReference type="OrthoDB" id="9779630at2"/>
<protein>
    <submittedName>
        <fullName evidence="3">Phage shock protein A (PspA) family protein</fullName>
    </submittedName>
</protein>
<feature type="region of interest" description="Disordered" evidence="2">
    <location>
        <begin position="99"/>
        <end position="119"/>
    </location>
</feature>
<feature type="compositionally biased region" description="Basic and acidic residues" evidence="2">
    <location>
        <begin position="99"/>
        <end position="114"/>
    </location>
</feature>
<evidence type="ECO:0000313" key="4">
    <source>
        <dbReference type="Proteomes" id="UP000219573"/>
    </source>
</evidence>
<comment type="similarity">
    <text evidence="1">Belongs to the PspA/Vipp/IM30 family.</text>
</comment>
<dbReference type="Pfam" id="PF04012">
    <property type="entry name" value="PspA_IM30"/>
    <property type="match status" value="1"/>
</dbReference>
<evidence type="ECO:0000313" key="3">
    <source>
        <dbReference type="EMBL" id="SNY29928.1"/>
    </source>
</evidence>
<dbReference type="PANTHER" id="PTHR31088">
    <property type="entry name" value="MEMBRANE-ASSOCIATED PROTEIN VIPP1, CHLOROPLASTIC"/>
    <property type="match status" value="1"/>
</dbReference>
<dbReference type="Proteomes" id="UP000219573">
    <property type="component" value="Unassembled WGS sequence"/>
</dbReference>
<evidence type="ECO:0000256" key="2">
    <source>
        <dbReference type="SAM" id="MobiDB-lite"/>
    </source>
</evidence>
<keyword evidence="4" id="KW-1185">Reference proteome</keyword>
<reference evidence="4" key="1">
    <citation type="submission" date="2017-09" db="EMBL/GenBank/DDBJ databases">
        <authorList>
            <person name="Varghese N."/>
            <person name="Submissions S."/>
        </authorList>
    </citation>
    <scope>NUCLEOTIDE SEQUENCE [LARGE SCALE GENOMIC DNA]</scope>
    <source>
        <strain evidence="4">MSL47</strain>
    </source>
</reference>
<evidence type="ECO:0000256" key="1">
    <source>
        <dbReference type="ARBA" id="ARBA00043985"/>
    </source>
</evidence>
<dbReference type="STRING" id="1413210.U472_07785"/>
<accession>A0A285H2L2</accession>
<dbReference type="PANTHER" id="PTHR31088:SF6">
    <property type="entry name" value="PHAGE SHOCK PROTEIN A"/>
    <property type="match status" value="1"/>
</dbReference>
<name>A0A285H2L2_9FIRM</name>
<dbReference type="AlphaFoldDB" id="A0A285H2L2"/>